<keyword evidence="9" id="KW-0378">Hydrolase</keyword>
<dbReference type="OMA" id="KMEMEVC"/>
<dbReference type="InterPro" id="IPR001478">
    <property type="entry name" value="PDZ"/>
</dbReference>
<dbReference type="CTD" id="27429"/>
<keyword evidence="11" id="KW-0865">Zymogen</keyword>
<feature type="transmembrane region" description="Helical" evidence="14">
    <location>
        <begin position="71"/>
        <end position="89"/>
    </location>
</feature>
<dbReference type="InterPro" id="IPR036034">
    <property type="entry name" value="PDZ_sf"/>
</dbReference>
<dbReference type="KEGG" id="dpte:113798514"/>
<evidence type="ECO:0000256" key="2">
    <source>
        <dbReference type="ARBA" id="ARBA00004304"/>
    </source>
</evidence>
<dbReference type="Pfam" id="PF13365">
    <property type="entry name" value="Trypsin_2"/>
    <property type="match status" value="1"/>
</dbReference>
<evidence type="ECO:0000256" key="6">
    <source>
        <dbReference type="ARBA" id="ARBA00016929"/>
    </source>
</evidence>
<evidence type="ECO:0000256" key="8">
    <source>
        <dbReference type="ARBA" id="ARBA00022703"/>
    </source>
</evidence>
<comment type="catalytic activity">
    <reaction evidence="1">
        <text>Cleavage of non-polar aliphatic amino-acids at the P1 position, with a preference for Val, Ile and Met. At the P2 and P3 positions, Arg is selected most strongly with a secondary preference for other hydrophilic residues.</text>
        <dbReference type="EC" id="3.4.21.108"/>
    </reaction>
</comment>
<dbReference type="Gene3D" id="2.30.42.10">
    <property type="match status" value="1"/>
</dbReference>
<dbReference type="EC" id="3.4.21.108" evidence="5"/>
<keyword evidence="16" id="KW-1185">Reference proteome</keyword>
<evidence type="ECO:0000256" key="11">
    <source>
        <dbReference type="ARBA" id="ARBA00023145"/>
    </source>
</evidence>
<dbReference type="PANTHER" id="PTHR22939:SF129">
    <property type="entry name" value="SERINE PROTEASE HTRA2, MITOCHONDRIAL"/>
    <property type="match status" value="1"/>
</dbReference>
<evidence type="ECO:0000259" key="15">
    <source>
        <dbReference type="PROSITE" id="PS50106"/>
    </source>
</evidence>
<evidence type="ECO:0000256" key="7">
    <source>
        <dbReference type="ARBA" id="ARBA00022670"/>
    </source>
</evidence>
<comment type="subcellular location">
    <subcellularLocation>
        <location evidence="3">Mitochondrion intermembrane space</location>
        <topology evidence="3">Single-pass membrane protein</topology>
    </subcellularLocation>
    <subcellularLocation>
        <location evidence="2">Mitochondrion membrane</location>
        <topology evidence="2">Single-pass membrane protein</topology>
    </subcellularLocation>
</comment>
<evidence type="ECO:0000256" key="4">
    <source>
        <dbReference type="ARBA" id="ARBA00010541"/>
    </source>
</evidence>
<dbReference type="PRINTS" id="PR00834">
    <property type="entry name" value="PROTEASES2C"/>
</dbReference>
<organism evidence="16 17">
    <name type="scientific">Dermatophagoides pteronyssinus</name>
    <name type="common">European house dust mite</name>
    <dbReference type="NCBI Taxonomy" id="6956"/>
    <lineage>
        <taxon>Eukaryota</taxon>
        <taxon>Metazoa</taxon>
        <taxon>Ecdysozoa</taxon>
        <taxon>Arthropoda</taxon>
        <taxon>Chelicerata</taxon>
        <taxon>Arachnida</taxon>
        <taxon>Acari</taxon>
        <taxon>Acariformes</taxon>
        <taxon>Sarcoptiformes</taxon>
        <taxon>Astigmata</taxon>
        <taxon>Psoroptidia</taxon>
        <taxon>Analgoidea</taxon>
        <taxon>Pyroglyphidae</taxon>
        <taxon>Dermatophagoidinae</taxon>
        <taxon>Dermatophagoides</taxon>
    </lineage>
</organism>
<dbReference type="GO" id="GO:0006508">
    <property type="term" value="P:proteolysis"/>
    <property type="evidence" value="ECO:0007669"/>
    <property type="project" value="UniProtKB-KW"/>
</dbReference>
<evidence type="ECO:0000256" key="13">
    <source>
        <dbReference type="ARBA" id="ARBA00035606"/>
    </source>
</evidence>
<keyword evidence="14" id="KW-0812">Transmembrane</keyword>
<dbReference type="SUPFAM" id="SSF50494">
    <property type="entry name" value="Trypsin-like serine proteases"/>
    <property type="match status" value="1"/>
</dbReference>
<dbReference type="GO" id="GO:0005758">
    <property type="term" value="C:mitochondrial intermembrane space"/>
    <property type="evidence" value="ECO:0007669"/>
    <property type="project" value="UniProtKB-SubCell"/>
</dbReference>
<evidence type="ECO:0000256" key="9">
    <source>
        <dbReference type="ARBA" id="ARBA00022801"/>
    </source>
</evidence>
<dbReference type="InterPro" id="IPR041489">
    <property type="entry name" value="PDZ_6"/>
</dbReference>
<dbReference type="Proteomes" id="UP000515146">
    <property type="component" value="Unplaced"/>
</dbReference>
<proteinExistence type="inferred from homology"/>
<gene>
    <name evidence="17" type="primary">LOC113798514</name>
</gene>
<dbReference type="Pfam" id="PF17820">
    <property type="entry name" value="PDZ_6"/>
    <property type="match status" value="1"/>
</dbReference>
<evidence type="ECO:0000256" key="12">
    <source>
        <dbReference type="ARBA" id="ARBA00029644"/>
    </source>
</evidence>
<keyword evidence="14" id="KW-0472">Membrane</keyword>
<dbReference type="SUPFAM" id="SSF50156">
    <property type="entry name" value="PDZ domain-like"/>
    <property type="match status" value="1"/>
</dbReference>
<evidence type="ECO:0000256" key="10">
    <source>
        <dbReference type="ARBA" id="ARBA00022946"/>
    </source>
</evidence>
<comment type="function">
    <text evidence="13">Serine protease that shows proteolytic activity against a non-specific substrate beta-casein. Promotes or induces cell death either by direct binding to and inhibition of BIRC proteins (also called inhibitor of apoptosis proteins, IAPs), leading to an increase in caspase activity, or by a BIRC inhibition-independent, caspase-independent and serine protease activity-dependent mechanism. Can antagonize antiapoptotic activity of th/Diap1 by directly inducing the degradation of th/Diap1.</text>
</comment>
<name>A0A6P6YIZ8_DERPT</name>
<dbReference type="Gene3D" id="2.40.10.120">
    <property type="match status" value="1"/>
</dbReference>
<sequence length="503" mass="55879">MIINRLFAARRLFTVGHNSLRFFDRIGTGKQWLPAITTAVHFHQKSSKPNHGQSVRKSINEKESFWNGSNSGIYAVAIVLSSIIAMYVYERRKKDSNAVNHHSWSNDGGGHPIFCKSIPDNPDDKVKKWVSDDDDKKQHVKQTQMNKNSSAFSSMNVIADIVEQASPSVAYIEAFQRCAGPFTPMTTMTVSSGSGFLVADDGHESGIILTNAHVIANCQQVVVRFNDDRRIQGQVEFIDERLDLATVRVPLSEVSHLKPIRLLDGSKKIRPGEWVIAVGAPFSLSNTVTVGVVSSISRAARDLGIRDSVEYIQTDASINIGNSGGPLLNLEGEAIGITTLKVGEGISFAIPATYAQNFLDHCKSLRHGHRNKHSDRLEPMGTNRPKLYIGFTILTLTEPLMESYRRHGGHGRSDSSDFLPDDLRSGVMVYRVVQGSPAHKGGLKNGDIIVAINGQPVHTAEEVYKILQHDHHFNDKTTIEMEFQIRRDDKQDFKLKVRPQLII</sequence>
<comment type="similarity">
    <text evidence="4">Belongs to the peptidase S1C family.</text>
</comment>
<evidence type="ECO:0000313" key="16">
    <source>
        <dbReference type="Proteomes" id="UP000515146"/>
    </source>
</evidence>
<dbReference type="AlphaFoldDB" id="A0A6P6YIZ8"/>
<feature type="domain" description="PDZ" evidence="15">
    <location>
        <begin position="426"/>
        <end position="468"/>
    </location>
</feature>
<dbReference type="GO" id="GO:0006915">
    <property type="term" value="P:apoptotic process"/>
    <property type="evidence" value="ECO:0007669"/>
    <property type="project" value="UniProtKB-KW"/>
</dbReference>
<dbReference type="GO" id="GO:0031966">
    <property type="term" value="C:mitochondrial membrane"/>
    <property type="evidence" value="ECO:0007669"/>
    <property type="project" value="UniProtKB-SubCell"/>
</dbReference>
<dbReference type="GO" id="GO:0004252">
    <property type="term" value="F:serine-type endopeptidase activity"/>
    <property type="evidence" value="ECO:0007669"/>
    <property type="project" value="InterPro"/>
</dbReference>
<dbReference type="PROSITE" id="PS50106">
    <property type="entry name" value="PDZ"/>
    <property type="match status" value="1"/>
</dbReference>
<evidence type="ECO:0000256" key="5">
    <source>
        <dbReference type="ARBA" id="ARBA00013033"/>
    </source>
</evidence>
<accession>A0A6P6YIZ8</accession>
<evidence type="ECO:0000256" key="1">
    <source>
        <dbReference type="ARBA" id="ARBA00001760"/>
    </source>
</evidence>
<keyword evidence="8" id="KW-0053">Apoptosis</keyword>
<dbReference type="OrthoDB" id="4217619at2759"/>
<evidence type="ECO:0000256" key="14">
    <source>
        <dbReference type="SAM" id="Phobius"/>
    </source>
</evidence>
<evidence type="ECO:0000313" key="17">
    <source>
        <dbReference type="RefSeq" id="XP_027204869.1"/>
    </source>
</evidence>
<keyword evidence="14" id="KW-1133">Transmembrane helix</keyword>
<evidence type="ECO:0000256" key="3">
    <source>
        <dbReference type="ARBA" id="ARBA00004375"/>
    </source>
</evidence>
<dbReference type="InterPro" id="IPR001940">
    <property type="entry name" value="Peptidase_S1C"/>
</dbReference>
<dbReference type="SMART" id="SM00228">
    <property type="entry name" value="PDZ"/>
    <property type="match status" value="1"/>
</dbReference>
<dbReference type="RefSeq" id="XP_027204869.1">
    <property type="nucleotide sequence ID" value="XM_027349068.1"/>
</dbReference>
<dbReference type="InterPro" id="IPR009003">
    <property type="entry name" value="Peptidase_S1_PA"/>
</dbReference>
<keyword evidence="7" id="KW-0645">Protease</keyword>
<protein>
    <recommendedName>
        <fullName evidence="6">Serine protease HTRA2, mitochondrial</fullName>
        <ecNumber evidence="5">3.4.21.108</ecNumber>
    </recommendedName>
    <alternativeName>
        <fullName evidence="12">High temperature requirement protein A2</fullName>
    </alternativeName>
</protein>
<reference evidence="17" key="1">
    <citation type="submission" date="2025-08" db="UniProtKB">
        <authorList>
            <consortium name="RefSeq"/>
        </authorList>
    </citation>
    <scope>IDENTIFICATION</scope>
    <source>
        <strain evidence="17">Airmid</strain>
    </source>
</reference>
<dbReference type="PANTHER" id="PTHR22939">
    <property type="entry name" value="SERINE PROTEASE FAMILY S1C HTRA-RELATED"/>
    <property type="match status" value="1"/>
</dbReference>
<dbReference type="FunCoup" id="A0A6P6YIZ8">
    <property type="interactions" value="906"/>
</dbReference>
<keyword evidence="10" id="KW-0809">Transit peptide</keyword>
<dbReference type="GO" id="GO:0043065">
    <property type="term" value="P:positive regulation of apoptotic process"/>
    <property type="evidence" value="ECO:0007669"/>
    <property type="project" value="TreeGrafter"/>
</dbReference>
<dbReference type="InParanoid" id="A0A6P6YIZ8"/>